<proteinExistence type="predicted"/>
<evidence type="ECO:0000313" key="3">
    <source>
        <dbReference type="EMBL" id="KAK3777435.1"/>
    </source>
</evidence>
<keyword evidence="2" id="KW-0812">Transmembrane</keyword>
<feature type="transmembrane region" description="Helical" evidence="2">
    <location>
        <begin position="290"/>
        <end position="319"/>
    </location>
</feature>
<evidence type="ECO:0000313" key="4">
    <source>
        <dbReference type="Proteomes" id="UP001283361"/>
    </source>
</evidence>
<evidence type="ECO:0000256" key="1">
    <source>
        <dbReference type="SAM" id="MobiDB-lite"/>
    </source>
</evidence>
<comment type="caution">
    <text evidence="3">The sequence shown here is derived from an EMBL/GenBank/DDBJ whole genome shotgun (WGS) entry which is preliminary data.</text>
</comment>
<dbReference type="Proteomes" id="UP001283361">
    <property type="component" value="Unassembled WGS sequence"/>
</dbReference>
<gene>
    <name evidence="3" type="ORF">RRG08_032538</name>
</gene>
<evidence type="ECO:0000256" key="2">
    <source>
        <dbReference type="SAM" id="Phobius"/>
    </source>
</evidence>
<keyword evidence="4" id="KW-1185">Reference proteome</keyword>
<name>A0AAE1DPF3_9GAST</name>
<accession>A0AAE1DPF3</accession>
<keyword evidence="2" id="KW-0472">Membrane</keyword>
<sequence>MTCPNSHDTCNAQTAQKAPESEPVTCSGARYSTTVILVAYASFPINSQRTVVIFSAHFQSVITSDQVLMFRIFISCTHASRSFTSRRVSEDRVPQQGSRPGVAREDVFSSNSVLSVHLGARSQVARFWFRFDDEAVGNFSTQPSCPNRQGPAVTVMVAVAASYRSKKLFLLRAVSTPFTRGASKVLRQAITVCYQKLLNLTGSQSILFNVSEGVVSNHSYNLVNSHCKGVDSSHCEDIVSSNYQVVVSTHFQDVVSSHCQDVVSSHCQGVYQQPLSGSCQQQLVKVLSAYIVKIMLTAVVRVLSAYIFMTLSAAIVKVFSADIVRMLSRYIVSVVSRHGRTGCCQQTLSGCCHDTLSG</sequence>
<reference evidence="3" key="1">
    <citation type="journal article" date="2023" name="G3 (Bethesda)">
        <title>A reference genome for the long-term kleptoplast-retaining sea slug Elysia crispata morphotype clarki.</title>
        <authorList>
            <person name="Eastman K.E."/>
            <person name="Pendleton A.L."/>
            <person name="Shaikh M.A."/>
            <person name="Suttiyut T."/>
            <person name="Ogas R."/>
            <person name="Tomko P."/>
            <person name="Gavelis G."/>
            <person name="Widhalm J.R."/>
            <person name="Wisecaver J.H."/>
        </authorList>
    </citation>
    <scope>NUCLEOTIDE SEQUENCE</scope>
    <source>
        <strain evidence="3">ECLA1</strain>
    </source>
</reference>
<keyword evidence="2" id="KW-1133">Transmembrane helix</keyword>
<feature type="compositionally biased region" description="Polar residues" evidence="1">
    <location>
        <begin position="1"/>
        <end position="16"/>
    </location>
</feature>
<dbReference type="AlphaFoldDB" id="A0AAE1DPF3"/>
<feature type="region of interest" description="Disordered" evidence="1">
    <location>
        <begin position="1"/>
        <end position="23"/>
    </location>
</feature>
<dbReference type="EMBL" id="JAWDGP010003079">
    <property type="protein sequence ID" value="KAK3777435.1"/>
    <property type="molecule type" value="Genomic_DNA"/>
</dbReference>
<protein>
    <submittedName>
        <fullName evidence="3">Uncharacterized protein</fullName>
    </submittedName>
</protein>
<organism evidence="3 4">
    <name type="scientific">Elysia crispata</name>
    <name type="common">lettuce slug</name>
    <dbReference type="NCBI Taxonomy" id="231223"/>
    <lineage>
        <taxon>Eukaryota</taxon>
        <taxon>Metazoa</taxon>
        <taxon>Spiralia</taxon>
        <taxon>Lophotrochozoa</taxon>
        <taxon>Mollusca</taxon>
        <taxon>Gastropoda</taxon>
        <taxon>Heterobranchia</taxon>
        <taxon>Euthyneura</taxon>
        <taxon>Panpulmonata</taxon>
        <taxon>Sacoglossa</taxon>
        <taxon>Placobranchoidea</taxon>
        <taxon>Plakobranchidae</taxon>
        <taxon>Elysia</taxon>
    </lineage>
</organism>